<proteinExistence type="predicted"/>
<evidence type="ECO:0000313" key="3">
    <source>
        <dbReference type="Proteomes" id="UP000825729"/>
    </source>
</evidence>
<accession>A0AAV7EY89</accession>
<dbReference type="EMBL" id="JAINDJ010000003">
    <property type="protein sequence ID" value="KAG9453369.1"/>
    <property type="molecule type" value="Genomic_DNA"/>
</dbReference>
<comment type="caution">
    <text evidence="2">The sequence shown here is derived from an EMBL/GenBank/DDBJ whole genome shotgun (WGS) entry which is preliminary data.</text>
</comment>
<keyword evidence="3" id="KW-1185">Reference proteome</keyword>
<gene>
    <name evidence="2" type="ORF">H6P81_006273</name>
</gene>
<dbReference type="Proteomes" id="UP000825729">
    <property type="component" value="Unassembled WGS sequence"/>
</dbReference>
<feature type="compositionally biased region" description="Low complexity" evidence="1">
    <location>
        <begin position="15"/>
        <end position="32"/>
    </location>
</feature>
<protein>
    <submittedName>
        <fullName evidence="2">Uncharacterized protein</fullName>
    </submittedName>
</protein>
<evidence type="ECO:0000256" key="1">
    <source>
        <dbReference type="SAM" id="MobiDB-lite"/>
    </source>
</evidence>
<reference evidence="2 3" key="1">
    <citation type="submission" date="2021-07" db="EMBL/GenBank/DDBJ databases">
        <title>The Aristolochia fimbriata genome: insights into angiosperm evolution, floral development and chemical biosynthesis.</title>
        <authorList>
            <person name="Jiao Y."/>
        </authorList>
    </citation>
    <scope>NUCLEOTIDE SEQUENCE [LARGE SCALE GENOMIC DNA]</scope>
    <source>
        <strain evidence="2">IBCAS-2021</strain>
        <tissue evidence="2">Leaf</tissue>
    </source>
</reference>
<sequence length="236" mass="26036">MTQSRKDFATVGKVANAPPATKTSAPSAVATVPQQDSRKFSICSPNLLTSSDIPPAPTAHAALDELVSVAENVSIDSPASDSILKETLFFLSLVFSPKEETKVMETFDTIIKELTGGLKKHWISHMNFTTFDLTTKYYAPPKVVTGNWMLSRHKTTINKALTSLLFQIVQGTPTHLGNLILEQIFLYAEDMKHWESMVILGLIYSILQAFVPNEVPDGTLHNCFPELKISTRKVSV</sequence>
<feature type="region of interest" description="Disordered" evidence="1">
    <location>
        <begin position="1"/>
        <end position="35"/>
    </location>
</feature>
<organism evidence="2 3">
    <name type="scientific">Aristolochia fimbriata</name>
    <name type="common">White veined hardy Dutchman's pipe vine</name>
    <dbReference type="NCBI Taxonomy" id="158543"/>
    <lineage>
        <taxon>Eukaryota</taxon>
        <taxon>Viridiplantae</taxon>
        <taxon>Streptophyta</taxon>
        <taxon>Embryophyta</taxon>
        <taxon>Tracheophyta</taxon>
        <taxon>Spermatophyta</taxon>
        <taxon>Magnoliopsida</taxon>
        <taxon>Magnoliidae</taxon>
        <taxon>Piperales</taxon>
        <taxon>Aristolochiaceae</taxon>
        <taxon>Aristolochia</taxon>
    </lineage>
</organism>
<name>A0AAV7EY89_ARIFI</name>
<evidence type="ECO:0000313" key="2">
    <source>
        <dbReference type="EMBL" id="KAG9453369.1"/>
    </source>
</evidence>
<dbReference type="AlphaFoldDB" id="A0AAV7EY89"/>